<dbReference type="EMBL" id="BBNT01000002">
    <property type="protein sequence ID" value="GAL74593.1"/>
    <property type="molecule type" value="Genomic_DNA"/>
</dbReference>
<dbReference type="AlphaFoldDB" id="A0A090WEG3"/>
<dbReference type="Pfam" id="PF13835">
    <property type="entry name" value="DUF4194"/>
    <property type="match status" value="1"/>
</dbReference>
<reference evidence="1 2" key="1">
    <citation type="journal article" date="2014" name="Genome Announc.">
        <title>Draft Genome Sequences of Marine Flavobacterium Nonlabens Strains NR17, NR24, NR27, NR32, NR33, and Ara13.</title>
        <authorList>
            <person name="Nakanishi M."/>
            <person name="Meirelles P."/>
            <person name="Suzuki R."/>
            <person name="Takatani N."/>
            <person name="Mino S."/>
            <person name="Suda W."/>
            <person name="Oshima K."/>
            <person name="Hattori M."/>
            <person name="Ohkuma M."/>
            <person name="Hosokawa M."/>
            <person name="Miyashita K."/>
            <person name="Thompson F.L."/>
            <person name="Niwa A."/>
            <person name="Sawabe T."/>
            <person name="Sawabe T."/>
        </authorList>
    </citation>
    <scope>NUCLEOTIDE SEQUENCE [LARGE SCALE GENOMIC DNA]</scope>
    <source>
        <strain evidence="2">JCM19275</strain>
    </source>
</reference>
<evidence type="ECO:0000313" key="2">
    <source>
        <dbReference type="Proteomes" id="UP000029647"/>
    </source>
</evidence>
<gene>
    <name evidence="1" type="ORF">JCM19275_3448</name>
</gene>
<organism evidence="1 2">
    <name type="scientific">Nonlabens ulvanivorans</name>
    <name type="common">Persicivirga ulvanivorans</name>
    <dbReference type="NCBI Taxonomy" id="906888"/>
    <lineage>
        <taxon>Bacteria</taxon>
        <taxon>Pseudomonadati</taxon>
        <taxon>Bacteroidota</taxon>
        <taxon>Flavobacteriia</taxon>
        <taxon>Flavobacteriales</taxon>
        <taxon>Flavobacteriaceae</taxon>
        <taxon>Nonlabens</taxon>
    </lineage>
</organism>
<sequence length="146" mass="16940">MGLELVIKREDGYAYLKQADLDGEGETIGLVSKRRLSFSASVILVILRQMLYDFEKDIDSYDTLEKFVSEEELKSEIEDFLPKGYDLVGFYKNLENNITRIKELGFIKKKTTDDGETVYIIHKIIKEKVNIDTLLQFKKNLENYGV</sequence>
<name>A0A090WEG3_NONUL</name>
<comment type="caution">
    <text evidence="1">The sequence shown here is derived from an EMBL/GenBank/DDBJ whole genome shotgun (WGS) entry which is preliminary data.</text>
</comment>
<proteinExistence type="predicted"/>
<accession>A0A090WEG3</accession>
<protein>
    <submittedName>
        <fullName evidence="1">Uncharacterized protein</fullName>
    </submittedName>
</protein>
<evidence type="ECO:0000313" key="1">
    <source>
        <dbReference type="EMBL" id="GAL74593.1"/>
    </source>
</evidence>
<dbReference type="Proteomes" id="UP000029647">
    <property type="component" value="Unassembled WGS sequence"/>
</dbReference>
<dbReference type="InterPro" id="IPR025449">
    <property type="entry name" value="JetB"/>
</dbReference>